<dbReference type="AlphaFoldDB" id="A0A368SWX7"/>
<reference evidence="1" key="2">
    <citation type="submission" date="2015-07" db="EMBL/GenBank/DDBJ databases">
        <authorList>
            <person name="Noorani M."/>
        </authorList>
    </citation>
    <scope>NUCLEOTIDE SEQUENCE</scope>
    <source>
        <strain evidence="1">Yugu1</strain>
    </source>
</reference>
<name>A0A368SWX7_SETIT</name>
<protein>
    <submittedName>
        <fullName evidence="1">Uncharacterized protein</fullName>
    </submittedName>
</protein>
<organism evidence="1">
    <name type="scientific">Setaria italica</name>
    <name type="common">Foxtail millet</name>
    <name type="synonym">Panicum italicum</name>
    <dbReference type="NCBI Taxonomy" id="4555"/>
    <lineage>
        <taxon>Eukaryota</taxon>
        <taxon>Viridiplantae</taxon>
        <taxon>Streptophyta</taxon>
        <taxon>Embryophyta</taxon>
        <taxon>Tracheophyta</taxon>
        <taxon>Spermatophyta</taxon>
        <taxon>Magnoliopsida</taxon>
        <taxon>Liliopsida</taxon>
        <taxon>Poales</taxon>
        <taxon>Poaceae</taxon>
        <taxon>PACMAD clade</taxon>
        <taxon>Panicoideae</taxon>
        <taxon>Panicodae</taxon>
        <taxon>Paniceae</taxon>
        <taxon>Cenchrinae</taxon>
        <taxon>Setaria</taxon>
    </lineage>
</organism>
<evidence type="ECO:0000313" key="1">
    <source>
        <dbReference type="EMBL" id="RCV46937.1"/>
    </source>
</evidence>
<accession>A0A368SWX7</accession>
<gene>
    <name evidence="1" type="ORF">SETIT_9G571200v2</name>
</gene>
<reference evidence="1" key="1">
    <citation type="journal article" date="2012" name="Nat. Biotechnol.">
        <title>Reference genome sequence of the model plant Setaria.</title>
        <authorList>
            <person name="Bennetzen J.L."/>
            <person name="Schmutz J."/>
            <person name="Wang H."/>
            <person name="Percifield R."/>
            <person name="Hawkins J."/>
            <person name="Pontaroli A.C."/>
            <person name="Estep M."/>
            <person name="Feng L."/>
            <person name="Vaughn J.N."/>
            <person name="Grimwood J."/>
            <person name="Jenkins J."/>
            <person name="Barry K."/>
            <person name="Lindquist E."/>
            <person name="Hellsten U."/>
            <person name="Deshpande S."/>
            <person name="Wang X."/>
            <person name="Wu X."/>
            <person name="Mitros T."/>
            <person name="Triplett J."/>
            <person name="Yang X."/>
            <person name="Ye C.Y."/>
            <person name="Mauro-Herrera M."/>
            <person name="Wang L."/>
            <person name="Li P."/>
            <person name="Sharma M."/>
            <person name="Sharma R."/>
            <person name="Ronald P.C."/>
            <person name="Panaud O."/>
            <person name="Kellogg E.A."/>
            <person name="Brutnell T.P."/>
            <person name="Doust A.N."/>
            <person name="Tuskan G.A."/>
            <person name="Rokhsar D."/>
            <person name="Devos K.M."/>
        </authorList>
    </citation>
    <scope>NUCLEOTIDE SEQUENCE [LARGE SCALE GENOMIC DNA]</scope>
    <source>
        <strain evidence="1">Yugu1</strain>
    </source>
</reference>
<dbReference type="EMBL" id="CM003536">
    <property type="protein sequence ID" value="RCV46937.1"/>
    <property type="molecule type" value="Genomic_DNA"/>
</dbReference>
<proteinExistence type="predicted"/>
<sequence>MLDVRYSGSVCTYLQEARRFPHAWTTSATCVRNHKQSSCSSFSARGVELLIHKVFFLRMSGLSTPPWLQFTSSHAGDLRV</sequence>